<organism evidence="4 5">
    <name type="scientific">Nostoc cf. commune SO-36</name>
    <dbReference type="NCBI Taxonomy" id="449208"/>
    <lineage>
        <taxon>Bacteria</taxon>
        <taxon>Bacillati</taxon>
        <taxon>Cyanobacteriota</taxon>
        <taxon>Cyanophyceae</taxon>
        <taxon>Nostocales</taxon>
        <taxon>Nostocaceae</taxon>
        <taxon>Nostoc</taxon>
    </lineage>
</organism>
<dbReference type="PROSITE" id="PS50110">
    <property type="entry name" value="RESPONSE_REGULATORY"/>
    <property type="match status" value="1"/>
</dbReference>
<evidence type="ECO:0000256" key="1">
    <source>
        <dbReference type="ARBA" id="ARBA00022553"/>
    </source>
</evidence>
<proteinExistence type="predicted"/>
<dbReference type="InterPro" id="IPR050595">
    <property type="entry name" value="Bact_response_regulator"/>
</dbReference>
<dbReference type="Proteomes" id="UP001055453">
    <property type="component" value="Chromosome"/>
</dbReference>
<evidence type="ECO:0000313" key="4">
    <source>
        <dbReference type="EMBL" id="BDI14772.1"/>
    </source>
</evidence>
<keyword evidence="1 2" id="KW-0597">Phosphoprotein</keyword>
<evidence type="ECO:0000313" key="5">
    <source>
        <dbReference type="Proteomes" id="UP001055453"/>
    </source>
</evidence>
<feature type="modified residue" description="4-aspartylphosphate" evidence="2">
    <location>
        <position position="54"/>
    </location>
</feature>
<reference evidence="4" key="1">
    <citation type="submission" date="2022-04" db="EMBL/GenBank/DDBJ databases">
        <title>Complete genome sequence of a cyanobacterium, Nostoc sp. SO-36, isolated in Antarctica.</title>
        <authorList>
            <person name="Kanesaki Y."/>
            <person name="Effendi D."/>
            <person name="Sakamoto T."/>
            <person name="Ohtani S."/>
            <person name="Awai K."/>
        </authorList>
    </citation>
    <scope>NUCLEOTIDE SEQUENCE</scope>
    <source>
        <strain evidence="4">SO-36</strain>
    </source>
</reference>
<evidence type="ECO:0000259" key="3">
    <source>
        <dbReference type="PROSITE" id="PS50110"/>
    </source>
</evidence>
<dbReference type="PANTHER" id="PTHR44591:SF22">
    <property type="entry name" value="CHEY SUBFAMILY"/>
    <property type="match status" value="1"/>
</dbReference>
<dbReference type="Gene3D" id="3.40.50.2300">
    <property type="match status" value="1"/>
</dbReference>
<dbReference type="PANTHER" id="PTHR44591">
    <property type="entry name" value="STRESS RESPONSE REGULATOR PROTEIN 1"/>
    <property type="match status" value="1"/>
</dbReference>
<evidence type="ECO:0000256" key="2">
    <source>
        <dbReference type="PROSITE-ProRule" id="PRU00169"/>
    </source>
</evidence>
<protein>
    <submittedName>
        <fullName evidence="4">Response regulator</fullName>
    </submittedName>
</protein>
<dbReference type="EMBL" id="AP025732">
    <property type="protein sequence ID" value="BDI14772.1"/>
    <property type="molecule type" value="Genomic_DNA"/>
</dbReference>
<keyword evidence="5" id="KW-1185">Reference proteome</keyword>
<dbReference type="CDD" id="cd17552">
    <property type="entry name" value="REC_RR468-like"/>
    <property type="match status" value="1"/>
</dbReference>
<dbReference type="RefSeq" id="WP_251958306.1">
    <property type="nucleotide sequence ID" value="NZ_AP025732.1"/>
</dbReference>
<name>A0ABM7YVW5_NOSCO</name>
<dbReference type="InterPro" id="IPR001789">
    <property type="entry name" value="Sig_transdc_resp-reg_receiver"/>
</dbReference>
<dbReference type="SMART" id="SM00448">
    <property type="entry name" value="REC"/>
    <property type="match status" value="1"/>
</dbReference>
<dbReference type="Pfam" id="PF00072">
    <property type="entry name" value="Response_reg"/>
    <property type="match status" value="1"/>
</dbReference>
<sequence length="125" mass="13562">MTKRLLIVDDEERIRELVQACLEDLGGWDTLTAASGEEGLKIAQTEPIAAILLDVSMPDMDGFAVYEQLQANSVTQAIPVILLTAKVQASDRARFAQMGIAGVITKPFEPTSICNEVTKILGWDA</sequence>
<feature type="domain" description="Response regulatory" evidence="3">
    <location>
        <begin position="4"/>
        <end position="121"/>
    </location>
</feature>
<gene>
    <name evidence="4" type="ORF">ANSO36C_05740</name>
</gene>
<dbReference type="SUPFAM" id="SSF52172">
    <property type="entry name" value="CheY-like"/>
    <property type="match status" value="1"/>
</dbReference>
<accession>A0ABM7YVW5</accession>
<dbReference type="InterPro" id="IPR011006">
    <property type="entry name" value="CheY-like_superfamily"/>
</dbReference>